<evidence type="ECO:0000313" key="4">
    <source>
        <dbReference type="Proteomes" id="UP000014629"/>
    </source>
</evidence>
<comment type="caution">
    <text evidence="3">The sequence shown here is derived from an EMBL/GenBank/DDBJ whole genome shotgun (WGS) entry which is preliminary data.</text>
</comment>
<dbReference type="PATRIC" id="fig|1286094.4.peg.1504"/>
<feature type="transmembrane region" description="Helical" evidence="2">
    <location>
        <begin position="6"/>
        <end position="23"/>
    </location>
</feature>
<evidence type="ECO:0000256" key="2">
    <source>
        <dbReference type="SAM" id="Phobius"/>
    </source>
</evidence>
<dbReference type="RefSeq" id="WP_016639657.1">
    <property type="nucleotide sequence ID" value="NZ_AOPZ01000058.1"/>
</dbReference>
<organism evidence="3 4">
    <name type="scientific">Streptomyces aurantiacus JA 4570</name>
    <dbReference type="NCBI Taxonomy" id="1286094"/>
    <lineage>
        <taxon>Bacteria</taxon>
        <taxon>Bacillati</taxon>
        <taxon>Actinomycetota</taxon>
        <taxon>Actinomycetes</taxon>
        <taxon>Kitasatosporales</taxon>
        <taxon>Streptomycetaceae</taxon>
        <taxon>Streptomyces</taxon>
        <taxon>Streptomyces aurantiacus group</taxon>
    </lineage>
</organism>
<evidence type="ECO:0000256" key="1">
    <source>
        <dbReference type="SAM" id="MobiDB-lite"/>
    </source>
</evidence>
<dbReference type="OrthoDB" id="4301348at2"/>
<evidence type="ECO:0000313" key="3">
    <source>
        <dbReference type="EMBL" id="EPH45412.1"/>
    </source>
</evidence>
<dbReference type="Proteomes" id="UP000014629">
    <property type="component" value="Unassembled WGS sequence"/>
</dbReference>
<keyword evidence="4" id="KW-1185">Reference proteome</keyword>
<keyword evidence="2" id="KW-1133">Transmembrane helix</keyword>
<dbReference type="EMBL" id="AOPZ01000058">
    <property type="protein sequence ID" value="EPH45412.1"/>
    <property type="molecule type" value="Genomic_DNA"/>
</dbReference>
<sequence>MGWTVLYIAFGIVALWLLGEVLLQYKARLRWRLLAFVGFLGVVVGVLMPSVVVIAVGAIAFATGQTYVTLSFRRGFSTGWALGGRPGASRRRKGTGARGAAPEPSLQVSDLEYEAAPEPGAPAPDVLAQEDTGGGVYAPEPMPDDTGQYGVYSDAAYAAPPAGDGYGFDSYAAYDPQGQVPQEQQDSLHFAYGETGEQRYAAYSDPYIGTQTYGAQPGYDTYGDPQPYAPYGGDTYGGGYQDTPPGGVWVPQQRTTDAAPPYGGDLPGGLPPEMPGYPPIPGEVPQQPGDAFGYGAGFNESGFNGEQQYRY</sequence>
<feature type="compositionally biased region" description="Pro residues" evidence="1">
    <location>
        <begin position="269"/>
        <end position="282"/>
    </location>
</feature>
<reference evidence="3 4" key="1">
    <citation type="submission" date="2013-02" db="EMBL/GenBank/DDBJ databases">
        <title>Draft Genome Sequence of Streptomyces aurantiacus, Which Produces Setomimycin.</title>
        <authorList>
            <person name="Gruening B.A."/>
            <person name="Praeg A."/>
            <person name="Erxleben A."/>
            <person name="Guenther S."/>
            <person name="Mueller M."/>
        </authorList>
    </citation>
    <scope>NUCLEOTIDE SEQUENCE [LARGE SCALE GENOMIC DNA]</scope>
    <source>
        <strain evidence="3 4">JA 4570</strain>
    </source>
</reference>
<protein>
    <submittedName>
        <fullName evidence="3">Uncharacterized protein</fullName>
    </submittedName>
</protein>
<proteinExistence type="predicted"/>
<feature type="region of interest" description="Disordered" evidence="1">
    <location>
        <begin position="266"/>
        <end position="311"/>
    </location>
</feature>
<name>S4AVD1_9ACTN</name>
<gene>
    <name evidence="3" type="ORF">STRAU_1527</name>
</gene>
<feature type="compositionally biased region" description="Polar residues" evidence="1">
    <location>
        <begin position="301"/>
        <end position="311"/>
    </location>
</feature>
<feature type="transmembrane region" description="Helical" evidence="2">
    <location>
        <begin position="35"/>
        <end position="62"/>
    </location>
</feature>
<keyword evidence="2" id="KW-0812">Transmembrane</keyword>
<accession>S4AVD1</accession>
<dbReference type="AlphaFoldDB" id="S4AVD1"/>
<keyword evidence="2" id="KW-0472">Membrane</keyword>